<feature type="domain" description="Cupin type-1" evidence="5">
    <location>
        <begin position="211"/>
        <end position="360"/>
    </location>
</feature>
<comment type="caution">
    <text evidence="6">The sequence shown here is derived from an EMBL/GenBank/DDBJ whole genome shotgun (WGS) entry which is preliminary data.</text>
</comment>
<accession>A0A9D4ZCT6</accession>
<dbReference type="PANTHER" id="PTHR31189">
    <property type="entry name" value="OS03G0336100 PROTEIN-RELATED"/>
    <property type="match status" value="1"/>
</dbReference>
<dbReference type="InterPro" id="IPR006045">
    <property type="entry name" value="Cupin_1"/>
</dbReference>
<evidence type="ECO:0000256" key="1">
    <source>
        <dbReference type="ARBA" id="ARBA00007178"/>
    </source>
</evidence>
<evidence type="ECO:0000256" key="4">
    <source>
        <dbReference type="ARBA" id="ARBA00023157"/>
    </source>
</evidence>
<dbReference type="Pfam" id="PF00190">
    <property type="entry name" value="Cupin_1"/>
    <property type="match status" value="2"/>
</dbReference>
<evidence type="ECO:0000313" key="6">
    <source>
        <dbReference type="EMBL" id="KAI5069337.1"/>
    </source>
</evidence>
<evidence type="ECO:0000313" key="7">
    <source>
        <dbReference type="Proteomes" id="UP000886520"/>
    </source>
</evidence>
<name>A0A9D4ZCT6_ADICA</name>
<gene>
    <name evidence="6" type="ORF">GOP47_0015638</name>
</gene>
<evidence type="ECO:0000259" key="5">
    <source>
        <dbReference type="SMART" id="SM00835"/>
    </source>
</evidence>
<dbReference type="GO" id="GO:0045735">
    <property type="term" value="F:nutrient reservoir activity"/>
    <property type="evidence" value="ECO:0007669"/>
    <property type="project" value="UniProtKB-KW"/>
</dbReference>
<protein>
    <recommendedName>
        <fullName evidence="5">Cupin type-1 domain-containing protein</fullName>
    </recommendedName>
</protein>
<sequence>MAAPTCNDGKLISTEMLKPKLPNKELGVRATEGGMEEVWEGPLLLEARVGASKLTLHPFSLSLPKYSDSALVCYVLQGNGLVGVVFPDTEKEQVKKVRKGDVVALPLGTFNWWHNTHAQENLCVLSLGDTSQALKYGQFTNFYLMGCKDKVHGGIMHGFSTDFVAQAWDLDEPTVKMMLERQSGAAIIKLHAPLRIEETKEEAAGYGKFVYNCEDAKKDVDVKNGGRVAVITSDNLPILSQIGLGADLVKLDPGAMCSPGFSADAAYQVTYVVRGSGRVQMVSNEGERVVDTEIKGGYFFIVPRFHVVSKRAGPDGLEWFSIITKEKPIFSHLGGKTSVWKALSADVLSASFNVDKEMEQHFRSRRMQDAIFFPPK</sequence>
<keyword evidence="4" id="KW-1015">Disulfide bond</keyword>
<comment type="similarity">
    <text evidence="1">Belongs to the 11S seed storage protein (globulins) family.</text>
</comment>
<keyword evidence="7" id="KW-1185">Reference proteome</keyword>
<dbReference type="SMART" id="SM00835">
    <property type="entry name" value="Cupin_1"/>
    <property type="match status" value="2"/>
</dbReference>
<organism evidence="6 7">
    <name type="scientific">Adiantum capillus-veneris</name>
    <name type="common">Maidenhair fern</name>
    <dbReference type="NCBI Taxonomy" id="13818"/>
    <lineage>
        <taxon>Eukaryota</taxon>
        <taxon>Viridiplantae</taxon>
        <taxon>Streptophyta</taxon>
        <taxon>Embryophyta</taxon>
        <taxon>Tracheophyta</taxon>
        <taxon>Polypodiopsida</taxon>
        <taxon>Polypodiidae</taxon>
        <taxon>Polypodiales</taxon>
        <taxon>Pteridineae</taxon>
        <taxon>Pteridaceae</taxon>
        <taxon>Vittarioideae</taxon>
        <taxon>Adiantum</taxon>
    </lineage>
</organism>
<evidence type="ECO:0000256" key="3">
    <source>
        <dbReference type="ARBA" id="ARBA00023129"/>
    </source>
</evidence>
<dbReference type="PRINTS" id="PR00439">
    <property type="entry name" value="11SGLOBULIN"/>
</dbReference>
<dbReference type="SUPFAM" id="SSF51182">
    <property type="entry name" value="RmlC-like cupins"/>
    <property type="match status" value="1"/>
</dbReference>
<keyword evidence="2" id="KW-0758">Storage protein</keyword>
<dbReference type="InterPro" id="IPR006044">
    <property type="entry name" value="11S_seedstore_pln"/>
</dbReference>
<keyword evidence="3" id="KW-0708">Seed storage protein</keyword>
<dbReference type="InterPro" id="IPR011051">
    <property type="entry name" value="RmlC_Cupin_sf"/>
</dbReference>
<dbReference type="CDD" id="cd02243">
    <property type="entry name" value="cupin_11S_legumin_C"/>
    <property type="match status" value="1"/>
</dbReference>
<proteinExistence type="inferred from homology"/>
<dbReference type="InterPro" id="IPR050253">
    <property type="entry name" value="Seed_Storage-Functional"/>
</dbReference>
<dbReference type="EMBL" id="JABFUD020000015">
    <property type="protein sequence ID" value="KAI5069337.1"/>
    <property type="molecule type" value="Genomic_DNA"/>
</dbReference>
<dbReference type="CDD" id="cd02242">
    <property type="entry name" value="cupin_11S_legumin_N"/>
    <property type="match status" value="1"/>
</dbReference>
<dbReference type="Proteomes" id="UP000886520">
    <property type="component" value="Chromosome 15"/>
</dbReference>
<dbReference type="InterPro" id="IPR014710">
    <property type="entry name" value="RmlC-like_jellyroll"/>
</dbReference>
<feature type="domain" description="Cupin type-1" evidence="5">
    <location>
        <begin position="15"/>
        <end position="176"/>
    </location>
</feature>
<dbReference type="PANTHER" id="PTHR31189:SF62">
    <property type="entry name" value="OS01G0976200 PROTEIN"/>
    <property type="match status" value="1"/>
</dbReference>
<evidence type="ECO:0000256" key="2">
    <source>
        <dbReference type="ARBA" id="ARBA00022761"/>
    </source>
</evidence>
<dbReference type="AlphaFoldDB" id="A0A9D4ZCT6"/>
<dbReference type="OrthoDB" id="336321at2759"/>
<dbReference type="Gene3D" id="2.60.120.10">
    <property type="entry name" value="Jelly Rolls"/>
    <property type="match status" value="2"/>
</dbReference>
<reference evidence="6" key="1">
    <citation type="submission" date="2021-01" db="EMBL/GenBank/DDBJ databases">
        <title>Adiantum capillus-veneris genome.</title>
        <authorList>
            <person name="Fang Y."/>
            <person name="Liao Q."/>
        </authorList>
    </citation>
    <scope>NUCLEOTIDE SEQUENCE</scope>
    <source>
        <strain evidence="6">H3</strain>
        <tissue evidence="6">Leaf</tissue>
    </source>
</reference>